<reference evidence="1 2" key="1">
    <citation type="submission" date="2014-06" db="EMBL/GenBank/DDBJ databases">
        <title>Evolutionary Origins and Diversification of the Mycorrhizal Mutualists.</title>
        <authorList>
            <consortium name="DOE Joint Genome Institute"/>
            <consortium name="Mycorrhizal Genomics Consortium"/>
            <person name="Kohler A."/>
            <person name="Kuo A."/>
            <person name="Nagy L.G."/>
            <person name="Floudas D."/>
            <person name="Copeland A."/>
            <person name="Barry K.W."/>
            <person name="Cichocki N."/>
            <person name="Veneault-Fourrey C."/>
            <person name="LaButti K."/>
            <person name="Lindquist E.A."/>
            <person name="Lipzen A."/>
            <person name="Lundell T."/>
            <person name="Morin E."/>
            <person name="Murat C."/>
            <person name="Riley R."/>
            <person name="Ohm R."/>
            <person name="Sun H."/>
            <person name="Tunlid A."/>
            <person name="Henrissat B."/>
            <person name="Grigoriev I.V."/>
            <person name="Hibbett D.S."/>
            <person name="Martin F."/>
        </authorList>
    </citation>
    <scope>NUCLEOTIDE SEQUENCE [LARGE SCALE GENOMIC DNA]</scope>
    <source>
        <strain evidence="1 2">SS14</strain>
    </source>
</reference>
<dbReference type="AlphaFoldDB" id="A0A0C9V0M6"/>
<evidence type="ECO:0000313" key="2">
    <source>
        <dbReference type="Proteomes" id="UP000054279"/>
    </source>
</evidence>
<accession>A0A0C9V0M6</accession>
<organism evidence="1 2">
    <name type="scientific">Sphaerobolus stellatus (strain SS14)</name>
    <dbReference type="NCBI Taxonomy" id="990650"/>
    <lineage>
        <taxon>Eukaryota</taxon>
        <taxon>Fungi</taxon>
        <taxon>Dikarya</taxon>
        <taxon>Basidiomycota</taxon>
        <taxon>Agaricomycotina</taxon>
        <taxon>Agaricomycetes</taxon>
        <taxon>Phallomycetidae</taxon>
        <taxon>Geastrales</taxon>
        <taxon>Sphaerobolaceae</taxon>
        <taxon>Sphaerobolus</taxon>
    </lineage>
</organism>
<keyword evidence="2" id="KW-1185">Reference proteome</keyword>
<sequence length="135" mass="14899">MAHAWLELARFQDNSAKELLFENMDLKEELSYYVGRALLDGEDKEEIKNLPIQPEVIPQNVPIWPPSKPACPVGNKIKNNYRFIPEAGIPAIRGPYLPSTSQRTIIADPPTSITGVLPKPLGKVKAGMDPGPKCP</sequence>
<gene>
    <name evidence="1" type="ORF">M422DRAFT_262554</name>
</gene>
<name>A0A0C9V0M6_SPHS4</name>
<protein>
    <submittedName>
        <fullName evidence="1">Uncharacterized protein</fullName>
    </submittedName>
</protein>
<proteinExistence type="predicted"/>
<dbReference type="HOGENOM" id="CLU_1887065_0_0_1"/>
<dbReference type="Proteomes" id="UP000054279">
    <property type="component" value="Unassembled WGS sequence"/>
</dbReference>
<evidence type="ECO:0000313" key="1">
    <source>
        <dbReference type="EMBL" id="KIJ35177.1"/>
    </source>
</evidence>
<dbReference type="EMBL" id="KN837191">
    <property type="protein sequence ID" value="KIJ35177.1"/>
    <property type="molecule type" value="Genomic_DNA"/>
</dbReference>